<comment type="caution">
    <text evidence="10">The sequence shown here is derived from an EMBL/GenBank/DDBJ whole genome shotgun (WGS) entry which is preliminary data.</text>
</comment>
<dbReference type="PANTHER" id="PTHR24186">
    <property type="entry name" value="PROTEIN PHOSPHATASE 1 REGULATORY SUBUNIT"/>
    <property type="match status" value="1"/>
</dbReference>
<keyword evidence="4 8" id="KW-1133">Transmembrane helix</keyword>
<evidence type="ECO:0000256" key="6">
    <source>
        <dbReference type="ARBA" id="ARBA00023136"/>
    </source>
</evidence>
<dbReference type="PANTHER" id="PTHR24186:SF46">
    <property type="entry name" value="PROTEIN ACCELERATED CELL DEATH 6-LIKE"/>
    <property type="match status" value="1"/>
</dbReference>
<reference evidence="10" key="1">
    <citation type="submission" date="2024-03" db="EMBL/GenBank/DDBJ databases">
        <title>WGS assembly of Saponaria officinalis var. Norfolk2.</title>
        <authorList>
            <person name="Jenkins J."/>
            <person name="Shu S."/>
            <person name="Grimwood J."/>
            <person name="Barry K."/>
            <person name="Goodstein D."/>
            <person name="Schmutz J."/>
            <person name="Leebens-Mack J."/>
            <person name="Osbourn A."/>
        </authorList>
    </citation>
    <scope>NUCLEOTIDE SEQUENCE [LARGE SCALE GENOMIC DNA]</scope>
    <source>
        <strain evidence="10">JIC</strain>
    </source>
</reference>
<dbReference type="Gene3D" id="1.25.40.20">
    <property type="entry name" value="Ankyrin repeat-containing domain"/>
    <property type="match status" value="5"/>
</dbReference>
<feature type="transmembrane region" description="Helical" evidence="8">
    <location>
        <begin position="727"/>
        <end position="748"/>
    </location>
</feature>
<keyword evidence="3" id="KW-0677">Repeat</keyword>
<feature type="transmembrane region" description="Helical" evidence="8">
    <location>
        <begin position="700"/>
        <end position="721"/>
    </location>
</feature>
<dbReference type="InterPro" id="IPR026961">
    <property type="entry name" value="PGG_dom"/>
</dbReference>
<feature type="transmembrane region" description="Helical" evidence="8">
    <location>
        <begin position="620"/>
        <end position="638"/>
    </location>
</feature>
<feature type="repeat" description="ANK" evidence="7">
    <location>
        <begin position="539"/>
        <end position="572"/>
    </location>
</feature>
<dbReference type="AlphaFoldDB" id="A0AAW1IIB8"/>
<comment type="subcellular location">
    <subcellularLocation>
        <location evidence="1">Membrane</location>
        <topology evidence="1">Multi-pass membrane protein</topology>
    </subcellularLocation>
</comment>
<gene>
    <name evidence="10" type="ORF">RND81_09G034800</name>
</gene>
<keyword evidence="11" id="KW-1185">Reference proteome</keyword>
<dbReference type="EMBL" id="JBDFQZ010000009">
    <property type="protein sequence ID" value="KAK9689092.1"/>
    <property type="molecule type" value="Genomic_DNA"/>
</dbReference>
<dbReference type="Proteomes" id="UP001443914">
    <property type="component" value="Unassembled WGS sequence"/>
</dbReference>
<dbReference type="InterPro" id="IPR036770">
    <property type="entry name" value="Ankyrin_rpt-contain_sf"/>
</dbReference>
<feature type="transmembrane region" description="Helical" evidence="8">
    <location>
        <begin position="658"/>
        <end position="680"/>
    </location>
</feature>
<dbReference type="SMART" id="SM00248">
    <property type="entry name" value="ANK"/>
    <property type="match status" value="7"/>
</dbReference>
<dbReference type="InterPro" id="IPR002110">
    <property type="entry name" value="Ankyrin_rpt"/>
</dbReference>
<protein>
    <recommendedName>
        <fullName evidence="9">PGG domain-containing protein</fullName>
    </recommendedName>
</protein>
<evidence type="ECO:0000256" key="7">
    <source>
        <dbReference type="PROSITE-ProRule" id="PRU00023"/>
    </source>
</evidence>
<evidence type="ECO:0000256" key="5">
    <source>
        <dbReference type="ARBA" id="ARBA00023043"/>
    </source>
</evidence>
<evidence type="ECO:0000256" key="8">
    <source>
        <dbReference type="SAM" id="Phobius"/>
    </source>
</evidence>
<evidence type="ECO:0000256" key="1">
    <source>
        <dbReference type="ARBA" id="ARBA00004141"/>
    </source>
</evidence>
<name>A0AAW1IIB8_SAPOF</name>
<evidence type="ECO:0000313" key="11">
    <source>
        <dbReference type="Proteomes" id="UP001443914"/>
    </source>
</evidence>
<dbReference type="GO" id="GO:0005886">
    <property type="term" value="C:plasma membrane"/>
    <property type="evidence" value="ECO:0007669"/>
    <property type="project" value="TreeGrafter"/>
</dbReference>
<accession>A0AAW1IIB8</accession>
<keyword evidence="5 7" id="KW-0040">ANK repeat</keyword>
<keyword evidence="6 8" id="KW-0472">Membrane</keyword>
<proteinExistence type="predicted"/>
<dbReference type="SUPFAM" id="SSF48403">
    <property type="entry name" value="Ankyrin repeat"/>
    <property type="match status" value="2"/>
</dbReference>
<evidence type="ECO:0000313" key="10">
    <source>
        <dbReference type="EMBL" id="KAK9689092.1"/>
    </source>
</evidence>
<keyword evidence="2 8" id="KW-0812">Transmembrane</keyword>
<evidence type="ECO:0000256" key="2">
    <source>
        <dbReference type="ARBA" id="ARBA00022692"/>
    </source>
</evidence>
<dbReference type="Pfam" id="PF13962">
    <property type="entry name" value="PGG"/>
    <property type="match status" value="1"/>
</dbReference>
<evidence type="ECO:0000256" key="3">
    <source>
        <dbReference type="ARBA" id="ARBA00022737"/>
    </source>
</evidence>
<dbReference type="PROSITE" id="PS50088">
    <property type="entry name" value="ANK_REPEAT"/>
    <property type="match status" value="1"/>
</dbReference>
<organism evidence="10 11">
    <name type="scientific">Saponaria officinalis</name>
    <name type="common">Common soapwort</name>
    <name type="synonym">Lychnis saponaria</name>
    <dbReference type="NCBI Taxonomy" id="3572"/>
    <lineage>
        <taxon>Eukaryota</taxon>
        <taxon>Viridiplantae</taxon>
        <taxon>Streptophyta</taxon>
        <taxon>Embryophyta</taxon>
        <taxon>Tracheophyta</taxon>
        <taxon>Spermatophyta</taxon>
        <taxon>Magnoliopsida</taxon>
        <taxon>eudicotyledons</taxon>
        <taxon>Gunneridae</taxon>
        <taxon>Pentapetalae</taxon>
        <taxon>Caryophyllales</taxon>
        <taxon>Caryophyllaceae</taxon>
        <taxon>Caryophylleae</taxon>
        <taxon>Saponaria</taxon>
    </lineage>
</organism>
<dbReference type="PROSITE" id="PS50297">
    <property type="entry name" value="ANK_REP_REGION"/>
    <property type="match status" value="1"/>
</dbReference>
<feature type="domain" description="PGG" evidence="9">
    <location>
        <begin position="615"/>
        <end position="719"/>
    </location>
</feature>
<sequence length="792" mass="89125">MNPSLTEAAKTGDVKFLRRAVSGEKTKYFLNKAPMEEDGALGGNIFHLAAWNDQEDFFSEAIKLLPTNVVKRLLVQTDDDYRYTPLHAAAEYTPSNHSIVKLIKQFYDSITEDPHPMGKPWMALAFNNMTPLHMALKDNKENEACAMLILSMDDSQLSSSCSLYDDDGNSPLYYALKNGFNLMSHHILTSSLPSPSFFDENVLMLFQLAPKFSENVVRLLFENCGQYMDKTDERGYTVLHDWASEGAAGPCQLLLDSDGFAELKTKIFKELVYAAESRWSNTPMHLAAMERNSELALVLIRGYQQQVEVRNQVSVASTLASVSASATVVPPWNIKNTGGNTPLHSALFPNSSHEVFALEVLAIDPTLCLIRNDRGESPFFLAVSSGLTRVVDEILRVQEPVFDLLRRYDGTTVLHNLSSCPENTGIRLLEKYWWMISFKDDSGKTALDKAKESKKPWLVNLLMNPSLIQKERFDWVTACQREETEAILAFINHCDDLQKACREENDTPLHHIKLTTYQEYRNLLQIPSIRELKNTTDQDGATPLHRALERKDMLLVKILLLDDGVERTTEDRNSTTPMDLLVQLCQENDDWERMCKQININPHLQTSYIQQWTNLDQIRSTLSIVAALLATITFAAGFTLPGGLNDKTGEAILATKPAFLVFLLADVIAMCTAMLVLFYLVWSMVSKPDMARLLVDQSVYILMISLYSTLLAFMTGIYTMIAKRSLWAAILIFAMCSIIGISTNRTVLDRMIAKFIPTTSNTNTDTQDRIRLLEQGRAGASLARNNTSRNGQ</sequence>
<evidence type="ECO:0000256" key="4">
    <source>
        <dbReference type="ARBA" id="ARBA00022989"/>
    </source>
</evidence>
<evidence type="ECO:0000259" key="9">
    <source>
        <dbReference type="Pfam" id="PF13962"/>
    </source>
</evidence>